<dbReference type="InterPro" id="IPR052216">
    <property type="entry name" value="CRISPR_Csm3_endoribonuclease"/>
</dbReference>
<protein>
    <recommendedName>
        <fullName evidence="2">CRISPR type III-associated protein domain-containing protein</fullName>
    </recommendedName>
</protein>
<feature type="domain" description="CRISPR type III-associated protein" evidence="2">
    <location>
        <begin position="23"/>
        <end position="262"/>
    </location>
</feature>
<dbReference type="PANTHER" id="PTHR35579:SF3">
    <property type="entry name" value="CRISPR SYSTEM CMS ENDORIBONUCLEASE CSM3"/>
    <property type="match status" value="1"/>
</dbReference>
<keyword evidence="1" id="KW-0051">Antiviral defense</keyword>
<evidence type="ECO:0000256" key="1">
    <source>
        <dbReference type="ARBA" id="ARBA00023118"/>
    </source>
</evidence>
<evidence type="ECO:0000313" key="3">
    <source>
        <dbReference type="EMBL" id="OWP26492.1"/>
    </source>
</evidence>
<dbReference type="Proteomes" id="UP000197470">
    <property type="component" value="Unassembled WGS sequence"/>
</dbReference>
<gene>
    <name evidence="3" type="ORF">CA839_11885</name>
</gene>
<proteinExistence type="predicted"/>
<accession>A0A246EIN0</accession>
<sequence length="320" mass="36945">MKKRGIINMDFSIFNNKYIIKGKLVVLTALHIGSGVEENGHDAPFITIEKKYYKDEQNKNENGNPNGEYFYIPGSSFRGYLSTKLERFLAKDNNYKFKANKNGKLIDLNEGDVKLIFGYTNLLRKNKEKKIVENEDVIRNVLKEFLDTDTIDRALNGDDKAFDEAKKYSSMSGRIHISDMKILSKIDKSIKRDGIKIDRNTGATEKGGKFDYDILPPGTEFEFIIELDNVEDYQFDLIKLSLIDILEGDLFGGKLSRGIGKCQLILKEINYVKDKKDIENYIFKKDMKKIFSQLEDKKGNSIDNQEFKDFFEIKNLKLDN</sequence>
<name>A0A246EIN0_FUSNP</name>
<dbReference type="EMBL" id="NHRT01000001">
    <property type="protein sequence ID" value="OWP26492.1"/>
    <property type="molecule type" value="Genomic_DNA"/>
</dbReference>
<dbReference type="Pfam" id="PF03787">
    <property type="entry name" value="RAMPs"/>
    <property type="match status" value="1"/>
</dbReference>
<organism evidence="3 4">
    <name type="scientific">Fusobacterium nucleatum subsp. polymorphum</name>
    <name type="common">Fusobacterium polymorphum</name>
    <dbReference type="NCBI Taxonomy" id="76857"/>
    <lineage>
        <taxon>Bacteria</taxon>
        <taxon>Fusobacteriati</taxon>
        <taxon>Fusobacteriota</taxon>
        <taxon>Fusobacteriia</taxon>
        <taxon>Fusobacteriales</taxon>
        <taxon>Fusobacteriaceae</taxon>
        <taxon>Fusobacterium</taxon>
    </lineage>
</organism>
<dbReference type="PANTHER" id="PTHR35579">
    <property type="entry name" value="CRISPR SYSTEM CMS ENDORIBONUCLEASE CSM3"/>
    <property type="match status" value="1"/>
</dbReference>
<reference evidence="3 4" key="1">
    <citation type="submission" date="2017-05" db="EMBL/GenBank/DDBJ databases">
        <title>Genome sequencing of Fusobacterium nucleatum subsp. polymorphum KCOM 1001 (=ChDC F119).</title>
        <authorList>
            <person name="Kook J.-K."/>
            <person name="Park S.-N."/>
            <person name="Lim Y.K."/>
            <person name="Roh H."/>
        </authorList>
    </citation>
    <scope>NUCLEOTIDE SEQUENCE [LARGE SCALE GENOMIC DNA]</scope>
    <source>
        <strain evidence="3 4">KCOM 1001</strain>
    </source>
</reference>
<comment type="caution">
    <text evidence="3">The sequence shown here is derived from an EMBL/GenBank/DDBJ whole genome shotgun (WGS) entry which is preliminary data.</text>
</comment>
<evidence type="ECO:0000313" key="4">
    <source>
        <dbReference type="Proteomes" id="UP000197470"/>
    </source>
</evidence>
<evidence type="ECO:0000259" key="2">
    <source>
        <dbReference type="Pfam" id="PF03787"/>
    </source>
</evidence>
<dbReference type="AlphaFoldDB" id="A0A246EIN0"/>
<dbReference type="GO" id="GO:0051607">
    <property type="term" value="P:defense response to virus"/>
    <property type="evidence" value="ECO:0007669"/>
    <property type="project" value="UniProtKB-KW"/>
</dbReference>
<dbReference type="InterPro" id="IPR005537">
    <property type="entry name" value="RAMP_III_fam"/>
</dbReference>